<keyword evidence="1 2" id="KW-0732">Signal</keyword>
<dbReference type="AlphaFoldDB" id="A0A227KPD3"/>
<gene>
    <name evidence="3" type="ORF">ADH67_06855</name>
</gene>
<comment type="caution">
    <text evidence="3">The sequence shown here is derived from an EMBL/GenBank/DDBJ whole genome shotgun (WGS) entry which is preliminary data.</text>
</comment>
<dbReference type="Proteomes" id="UP000214610">
    <property type="component" value="Unassembled WGS sequence"/>
</dbReference>
<dbReference type="GeneID" id="78361743"/>
<protein>
    <submittedName>
        <fullName evidence="3">Uncharacterized protein</fullName>
    </submittedName>
</protein>
<keyword evidence="4" id="KW-1185">Reference proteome</keyword>
<name>A0A227KPD3_9BURK</name>
<dbReference type="PANTHER" id="PTHR36571">
    <property type="entry name" value="PROTEIN YGIW"/>
    <property type="match status" value="1"/>
</dbReference>
<reference evidence="4" key="1">
    <citation type="submission" date="2017-05" db="EMBL/GenBank/DDBJ databases">
        <title>Improved OligoMM genomes.</title>
        <authorList>
            <person name="Garzetti D."/>
        </authorList>
    </citation>
    <scope>NUCLEOTIDE SEQUENCE [LARGE SCALE GENOMIC DNA]</scope>
    <source>
        <strain evidence="4">YL45</strain>
    </source>
</reference>
<proteinExistence type="predicted"/>
<dbReference type="Pfam" id="PF04076">
    <property type="entry name" value="BOF"/>
    <property type="match status" value="1"/>
</dbReference>
<dbReference type="SUPFAM" id="SSF101756">
    <property type="entry name" value="Hypothetical protein YgiW"/>
    <property type="match status" value="1"/>
</dbReference>
<dbReference type="Gene3D" id="2.40.50.200">
    <property type="entry name" value="Bacterial OB-fold"/>
    <property type="match status" value="1"/>
</dbReference>
<evidence type="ECO:0000256" key="2">
    <source>
        <dbReference type="SAM" id="SignalP"/>
    </source>
</evidence>
<evidence type="ECO:0000313" key="3">
    <source>
        <dbReference type="EMBL" id="OXE49838.1"/>
    </source>
</evidence>
<dbReference type="InterPro" id="IPR005220">
    <property type="entry name" value="CarO-like"/>
</dbReference>
<dbReference type="EMBL" id="NHMP01000003">
    <property type="protein sequence ID" value="OXE49838.1"/>
    <property type="molecule type" value="Genomic_DNA"/>
</dbReference>
<feature type="chain" id="PRO_5011246688" evidence="2">
    <location>
        <begin position="25"/>
        <end position="118"/>
    </location>
</feature>
<evidence type="ECO:0000313" key="4">
    <source>
        <dbReference type="Proteomes" id="UP000214610"/>
    </source>
</evidence>
<dbReference type="PANTHER" id="PTHR36571:SF1">
    <property type="entry name" value="PROTEIN YGIW"/>
    <property type="match status" value="1"/>
</dbReference>
<sequence>MISKTVLAALVAGSFAFGLPAAQAQFTGAGANVTPVEKILSQGKDDQYVAVEGYIVQKVGNKDYIFKDKTGEIRVEIKDRVFANQPVSPTTKVLLEGEVDKDWTGPMEIDVKKLTVVK</sequence>
<dbReference type="NCBIfam" id="NF033674">
    <property type="entry name" value="stress_OB_fold"/>
    <property type="match status" value="1"/>
</dbReference>
<dbReference type="RefSeq" id="WP_066593461.1">
    <property type="nucleotide sequence ID" value="NZ_CAJTBZ010000019.1"/>
</dbReference>
<feature type="signal peptide" evidence="2">
    <location>
        <begin position="1"/>
        <end position="24"/>
    </location>
</feature>
<accession>A0A227KPD3</accession>
<organism evidence="3 4">
    <name type="scientific">Turicimonas muris</name>
    <dbReference type="NCBI Taxonomy" id="1796652"/>
    <lineage>
        <taxon>Bacteria</taxon>
        <taxon>Pseudomonadati</taxon>
        <taxon>Pseudomonadota</taxon>
        <taxon>Betaproteobacteria</taxon>
        <taxon>Burkholderiales</taxon>
        <taxon>Sutterellaceae</taxon>
        <taxon>Turicimonas</taxon>
    </lineage>
</organism>
<dbReference type="InterPro" id="IPR036700">
    <property type="entry name" value="BOBF_sf"/>
</dbReference>
<evidence type="ECO:0000256" key="1">
    <source>
        <dbReference type="ARBA" id="ARBA00022729"/>
    </source>
</evidence>